<organism evidence="2 3">
    <name type="scientific">Slackia faecicanis</name>
    <dbReference type="NCBI Taxonomy" id="255723"/>
    <lineage>
        <taxon>Bacteria</taxon>
        <taxon>Bacillati</taxon>
        <taxon>Actinomycetota</taxon>
        <taxon>Coriobacteriia</taxon>
        <taxon>Eggerthellales</taxon>
        <taxon>Eggerthellaceae</taxon>
        <taxon>Slackia</taxon>
    </lineage>
</organism>
<sequence length="462" mass="52203">MHEFHSFYYDQAKAEPVTDEFRIPSGTALDATLLRRLIDEHRESHLPRLERLAAAYETRYGIFGRAAKPDYKPDNRLAADMAYDITETFEGYFIGVPIEVRHADPAKDAYLKAYARRNHQDDADADLSKMAAKFGEAYEMLYQDDEGRPRSVALPPLSAFMVYDDSVLKRKVAFVRYAYDEEGRVVGSWSDAANVYDFADGGDGIEVTGTAPHYFGDVPAVCFEQNTERRGLYEGVLNLIEAYNNALSEKANDVDYFSDAYMIIEGTELPDDFKKDLREYKLINLYNNDGSAVKAYFMAKPDADATQENLINRLEMLIFKMAMVPDITDESFSTASGTALKMRMMPMSNLARNKERKFVRGVQERLRLLANYPDKPFEGSDWEDAEVTMRRNMPEDIAAEASVAGSLSGIVSEETQLALLSCVDDPAAEMERKKRDKERAVGSDADAYPKERIGAAEKEDER</sequence>
<reference evidence="3" key="1">
    <citation type="submission" date="2018-05" db="EMBL/GenBank/DDBJ databases">
        <title>Genome Sequencing of selected type strains of the family Eggerthellaceae.</title>
        <authorList>
            <person name="Danylec N."/>
            <person name="Stoll D.A."/>
            <person name="Doetsch A."/>
            <person name="Huch M."/>
        </authorList>
    </citation>
    <scope>NUCLEOTIDE SEQUENCE [LARGE SCALE GENOMIC DNA]</scope>
    <source>
        <strain evidence="3">DSM 17537</strain>
    </source>
</reference>
<dbReference type="InterPro" id="IPR021145">
    <property type="entry name" value="Portal_protein_SPP1_Gp6-like"/>
</dbReference>
<dbReference type="AlphaFoldDB" id="A0A3N0AG66"/>
<evidence type="ECO:0000313" key="3">
    <source>
        <dbReference type="Proteomes" id="UP000267368"/>
    </source>
</evidence>
<dbReference type="NCBIfam" id="TIGR01538">
    <property type="entry name" value="portal_SPP1"/>
    <property type="match status" value="1"/>
</dbReference>
<dbReference type="InterPro" id="IPR006428">
    <property type="entry name" value="Portal_SPP1-type"/>
</dbReference>
<dbReference type="Pfam" id="PF05133">
    <property type="entry name" value="SPP1_portal"/>
    <property type="match status" value="1"/>
</dbReference>
<feature type="region of interest" description="Disordered" evidence="1">
    <location>
        <begin position="425"/>
        <end position="462"/>
    </location>
</feature>
<gene>
    <name evidence="2" type="ORF">DMP07_04360</name>
</gene>
<accession>A0A3N0AG66</accession>
<evidence type="ECO:0000313" key="2">
    <source>
        <dbReference type="EMBL" id="RNL20816.1"/>
    </source>
</evidence>
<dbReference type="Proteomes" id="UP000267368">
    <property type="component" value="Unassembled WGS sequence"/>
</dbReference>
<keyword evidence="3" id="KW-1185">Reference proteome</keyword>
<proteinExistence type="predicted"/>
<dbReference type="EMBL" id="QICB01000002">
    <property type="protein sequence ID" value="RNL20816.1"/>
    <property type="molecule type" value="Genomic_DNA"/>
</dbReference>
<dbReference type="RefSeq" id="WP_244594868.1">
    <property type="nucleotide sequence ID" value="NZ_QICB01000002.1"/>
</dbReference>
<comment type="caution">
    <text evidence="2">The sequence shown here is derived from an EMBL/GenBank/DDBJ whole genome shotgun (WGS) entry which is preliminary data.</text>
</comment>
<protein>
    <submittedName>
        <fullName evidence="2">Phage portal protein</fullName>
    </submittedName>
</protein>
<feature type="compositionally biased region" description="Basic and acidic residues" evidence="1">
    <location>
        <begin position="429"/>
        <end position="462"/>
    </location>
</feature>
<evidence type="ECO:0000256" key="1">
    <source>
        <dbReference type="SAM" id="MobiDB-lite"/>
    </source>
</evidence>
<name>A0A3N0AG66_9ACTN</name>